<comment type="subunit">
    <text evidence="10">Interacts with hexon proteins; this interaction tethers the peripentonal hexons to hexons situated in the facet. Interacts with the penton protein (via N-terminus). Interacts with packaging protein 3; this interaction is required to promote correct genome packaging.</text>
</comment>
<dbReference type="EMBL" id="KY468406">
    <property type="protein sequence ID" value="ASU50581.1"/>
    <property type="molecule type" value="Genomic_DNA"/>
</dbReference>
<dbReference type="Proteomes" id="UP000318427">
    <property type="component" value="Segment"/>
</dbReference>
<evidence type="ECO:0000313" key="16">
    <source>
        <dbReference type="EMBL" id="ASU50608.1"/>
    </source>
</evidence>
<keyword evidence="3" id="KW-0167">Capsid protein</keyword>
<keyword evidence="4" id="KW-1048">Host nucleus</keyword>
<dbReference type="EMBL" id="KY748210">
    <property type="protein sequence ID" value="ASU50638.1"/>
    <property type="molecule type" value="Genomic_DNA"/>
</dbReference>
<dbReference type="Proteomes" id="UP000315832">
    <property type="component" value="Segment"/>
</dbReference>
<dbReference type="Proteomes" id="UP000218501">
    <property type="component" value="Segment"/>
</dbReference>
<evidence type="ECO:0000256" key="5">
    <source>
        <dbReference type="ARBA" id="ARBA00022612"/>
    </source>
</evidence>
<dbReference type="OrthoDB" id="1411at10239"/>
<evidence type="ECO:0000313" key="12">
    <source>
        <dbReference type="EMBL" id="ASU50500.1"/>
    </source>
</evidence>
<name>A0A223PYY9_9ADEN</name>
<comment type="similarity">
    <text evidence="1">Belongs to the adenoviridae hexon-linking protein IIIa family.</text>
</comment>
<evidence type="ECO:0000256" key="7">
    <source>
        <dbReference type="ARBA" id="ARBA00022921"/>
    </source>
</evidence>
<dbReference type="GeneID" id="33900165"/>
<evidence type="ECO:0000313" key="14">
    <source>
        <dbReference type="EMBL" id="ASU50554.1"/>
    </source>
</evidence>
<protein>
    <submittedName>
        <fullName evidence="14">PIIIa</fullName>
    </submittedName>
</protein>
<proteinExistence type="inferred from homology"/>
<sequence>MDQSVNSSRSKWTSRIIDSIISDKSKNALLSFQKQPIANKLIALENAVVPNRKNETPQMIADLLNELVKIGAIKLEEAGPMYSDLLIRVHKYNSMNVQNNLETLVNDIRSIQSDIIRTTDIKSLSNQTVLNSFLNSIPQTVDMGQYNYEAFKQTLRLFINETPNVTVFKSGFDTFVQVNITGVNTINLNDAFKNLSHLWGVVIQGETLPGNITSRLTANTRVLLYFMAPFTNDNTFSPDTFISTLMKLYRLTVSTALEFPEETETEIVETAKELGTDGLDLTRTLAYLIKNKEDQITNPRSLSPRQLQILRYIQNSLTDRIDRNNETPQEALEQLSFSFAPSFYEQNGPFIRRLIAYMEVALYNSPSYFREIYSNKFWTPPASFWTQNYTDFFTENQERLENAVSFRPEELPIHDISERGAEARDEDFATAVSPSTAISSVQTKAHTDYSSVPVSAFYPLRERIRESISKAVIPPLTGYVGRQVGETILPGSGEILAPAASLVAAQMLDSRFKHRRERLKDAAKKRYKSIRENRNFDSKSDVSEDISINPLLGTGSETKVTTYSKSFNKFSHLQPKRGNSLI</sequence>
<evidence type="ECO:0000256" key="9">
    <source>
        <dbReference type="ARBA" id="ARBA00023219"/>
    </source>
</evidence>
<dbReference type="Proteomes" id="UP000317382">
    <property type="component" value="Genome"/>
</dbReference>
<evidence type="ECO:0000256" key="10">
    <source>
        <dbReference type="ARBA" id="ARBA00046738"/>
    </source>
</evidence>
<evidence type="ECO:0000256" key="4">
    <source>
        <dbReference type="ARBA" id="ARBA00022562"/>
    </source>
</evidence>
<dbReference type="KEGG" id="vg:33900165"/>
<evidence type="ECO:0000256" key="3">
    <source>
        <dbReference type="ARBA" id="ARBA00022561"/>
    </source>
</evidence>
<evidence type="ECO:0000313" key="13">
    <source>
        <dbReference type="EMBL" id="ASU50527.1"/>
    </source>
</evidence>
<keyword evidence="2" id="KW-0597">Phosphoprotein</keyword>
<dbReference type="RefSeq" id="YP_009414578.1">
    <property type="nucleotide sequence ID" value="NC_035619.1"/>
</dbReference>
<dbReference type="InterPro" id="IPR043053">
    <property type="entry name" value="Hex_IIIa_N"/>
</dbReference>
<evidence type="ECO:0000256" key="6">
    <source>
        <dbReference type="ARBA" id="ARBA00022844"/>
    </source>
</evidence>
<reference evidence="14" key="2">
    <citation type="submission" date="2017-01" db="EMBL/GenBank/DDBJ databases">
        <authorList>
            <person name="Mah S.A."/>
            <person name="Swanson W.J."/>
            <person name="Moy G.W."/>
            <person name="Vacquier V.D."/>
        </authorList>
    </citation>
    <scope>NUCLEOTIDE SEQUENCE</scope>
    <source>
        <strain evidence="11">Ad02_MD</strain>
        <strain evidence="12">Ad06_WTD</strain>
        <strain evidence="13">Ad10_Aa</strain>
        <strain evidence="14">Ad13_Elk</strain>
        <strain evidence="15">Ad16_Elk</strain>
        <strain evidence="16">Ad99_Aa</strain>
    </source>
</reference>
<evidence type="ECO:0000256" key="1">
    <source>
        <dbReference type="ARBA" id="ARBA00010762"/>
    </source>
</evidence>
<organism evidence="14">
    <name type="scientific">Odocoileus adenovirus 1</name>
    <dbReference type="NCBI Taxonomy" id="78522"/>
    <lineage>
        <taxon>Viruses</taxon>
        <taxon>Varidnaviria</taxon>
        <taxon>Bamfordvirae</taxon>
        <taxon>Preplasmiviricota</taxon>
        <taxon>Polisuviricotina</taxon>
        <taxon>Pharingeaviricetes</taxon>
        <taxon>Rowavirales</taxon>
        <taxon>Adenoviridae</taxon>
        <taxon>Barthadenovirus</taxon>
        <taxon>Barthadenovirus cervi</taxon>
        <taxon>Deer atadenovirus A</taxon>
    </lineage>
</organism>
<dbReference type="Proteomes" id="UP000317920">
    <property type="component" value="Segment"/>
</dbReference>
<dbReference type="EMBL" id="KY468404">
    <property type="protein sequence ID" value="ASU50527.1"/>
    <property type="molecule type" value="Genomic_DNA"/>
</dbReference>
<dbReference type="Proteomes" id="UP000318921">
    <property type="component" value="Segment"/>
</dbReference>
<accession>A0A223PYY9</accession>
<keyword evidence="8" id="KW-1232">Capsid decoration protein</keyword>
<keyword evidence="6" id="KW-0946">Virion</keyword>
<dbReference type="EMBL" id="KY468407">
    <property type="protein sequence ID" value="ASU50608.1"/>
    <property type="molecule type" value="Genomic_DNA"/>
</dbReference>
<keyword evidence="5" id="KW-1188">Viral release from host cell</keyword>
<evidence type="ECO:0000313" key="17">
    <source>
        <dbReference type="EMBL" id="ASU50638.1"/>
    </source>
</evidence>
<dbReference type="InterPro" id="IPR003479">
    <property type="entry name" value="Hex_IIIa"/>
</dbReference>
<keyword evidence="18" id="KW-1185">Reference proteome</keyword>
<dbReference type="EMBL" id="KY468402">
    <property type="protein sequence ID" value="ASU50473.1"/>
    <property type="molecule type" value="Genomic_DNA"/>
</dbReference>
<dbReference type="Proteomes" id="UP000317884">
    <property type="component" value="Genome"/>
</dbReference>
<keyword evidence="9" id="KW-0231">Viral genome packaging</keyword>
<dbReference type="EMBL" id="KY468405">
    <property type="protein sequence ID" value="ASU50554.1"/>
    <property type="molecule type" value="Genomic_DNA"/>
</dbReference>
<dbReference type="Gene3D" id="1.20.120.1500">
    <property type="entry name" value="Pre-hexon-linking protein IIIa"/>
    <property type="match status" value="1"/>
</dbReference>
<evidence type="ECO:0000313" key="18">
    <source>
        <dbReference type="Proteomes" id="UP000218501"/>
    </source>
</evidence>
<evidence type="ECO:0000313" key="15">
    <source>
        <dbReference type="EMBL" id="ASU50581.1"/>
    </source>
</evidence>
<evidence type="ECO:0000256" key="2">
    <source>
        <dbReference type="ARBA" id="ARBA00022553"/>
    </source>
</evidence>
<dbReference type="EMBL" id="KY468403">
    <property type="protein sequence ID" value="ASU50500.1"/>
    <property type="molecule type" value="Genomic_DNA"/>
</dbReference>
<reference evidence="14 18" key="1">
    <citation type="journal article" date="2017" name="J. Gen. Virol.">
        <title>Whole-genome sequences of Odocoileus hemionus deer adenovirus isolates from deer, moose and elk are highly conserved and support a new species in the genus Atadenovirus.</title>
        <authorList>
            <person name="Miller M.M."/>
            <person name="Cornish T.E."/>
            <person name="Creekmore T.E."/>
            <person name="Fox K."/>
            <person name="Laegreid W."/>
            <person name="McKenna J."/>
            <person name="Vasquez M."/>
            <person name="Woods L.W."/>
        </authorList>
    </citation>
    <scope>NUCLEOTIDE SEQUENCE [LARGE SCALE GENOMIC DNA]</scope>
    <source>
        <strain evidence="11">Ad02_MD</strain>
        <strain evidence="12">Ad06_WTD</strain>
        <strain evidence="13">Ad10_Aa</strain>
        <strain evidence="14">Ad13_Elk</strain>
        <strain evidence="15">Ad16_Elk</strain>
        <strain evidence="16">Ad99_Aa</strain>
        <strain evidence="17">CA_AdV_Ohc 98-6943</strain>
    </source>
</reference>
<evidence type="ECO:0000313" key="11">
    <source>
        <dbReference type="EMBL" id="ASU50473.1"/>
    </source>
</evidence>
<keyword evidence="7" id="KW-0426">Late protein</keyword>
<evidence type="ECO:0000256" key="8">
    <source>
        <dbReference type="ARBA" id="ARBA00023093"/>
    </source>
</evidence>
<dbReference type="Pfam" id="PF02455">
    <property type="entry name" value="Hex_IIIa"/>
    <property type="match status" value="1"/>
</dbReference>
<dbReference type="GO" id="GO:0098021">
    <property type="term" value="C:viral capsid, decoration"/>
    <property type="evidence" value="ECO:0007669"/>
    <property type="project" value="UniProtKB-KW"/>
</dbReference>